<proteinExistence type="predicted"/>
<dbReference type="AlphaFoldDB" id="A0A238D720"/>
<accession>A0A238D720</accession>
<dbReference type="EMBL" id="FLMQ01000056">
    <property type="protein sequence ID" value="SBP89035.1"/>
    <property type="molecule type" value="Genomic_DNA"/>
</dbReference>
<organism evidence="1 2">
    <name type="scientific">Thiomonas delicata</name>
    <name type="common">Thiomonas cuprina</name>
    <dbReference type="NCBI Taxonomy" id="364030"/>
    <lineage>
        <taxon>Bacteria</taxon>
        <taxon>Pseudomonadati</taxon>
        <taxon>Pseudomonadota</taxon>
        <taxon>Betaproteobacteria</taxon>
        <taxon>Burkholderiales</taxon>
        <taxon>Thiomonas</taxon>
    </lineage>
</organism>
<evidence type="ECO:0000313" key="1">
    <source>
        <dbReference type="EMBL" id="SBP89035.1"/>
    </source>
</evidence>
<evidence type="ECO:0000313" key="2">
    <source>
        <dbReference type="Proteomes" id="UP000214566"/>
    </source>
</evidence>
<name>A0A238D720_THIDL</name>
<dbReference type="GO" id="GO:0016746">
    <property type="term" value="F:acyltransferase activity"/>
    <property type="evidence" value="ECO:0007669"/>
    <property type="project" value="UniProtKB-KW"/>
</dbReference>
<sequence>MPGNPGMARSVPEPRTAQEAYRVEPADLDTDAHDIIALWSSNLGHAERRQGKFAWFYRGNPAGRPTVLLLRHAQSDAPVGTVGIGFRAMRCGAASLSAGLMGDFAVNAQHRTLFPALTLQRAVLARGLASHPVLYGFPNAKSLPVVQRAGFAVMGHLGRYVCVLRTSDHLPSALPRALRRLVGGALDTILHAVRLIGPSLLDREKHDTRWLSQPDDRFDALWAEQVADRTVIGTRDRAFLHWRFVQKPSRHYRLFALTARVSPERPDALRGYAVCEPVGETLYVRDFLAAPPWQRNLSRLFHALMREAARQGYARISMECLGPDAVMGALSKAGLRLRDACSQPVILATTQEGAACLAGKDWYLTSADADE</sequence>
<gene>
    <name evidence="1" type="ORF">THIARS_70655</name>
</gene>
<keyword evidence="2" id="KW-1185">Reference proteome</keyword>
<keyword evidence="1" id="KW-0808">Transferase</keyword>
<dbReference type="SUPFAM" id="SSF55729">
    <property type="entry name" value="Acyl-CoA N-acyltransferases (Nat)"/>
    <property type="match status" value="1"/>
</dbReference>
<dbReference type="Proteomes" id="UP000214566">
    <property type="component" value="Unassembled WGS sequence"/>
</dbReference>
<protein>
    <submittedName>
        <fullName evidence="1">Putative Acyl-CoA N-acyltransferase (Nat)</fullName>
    </submittedName>
</protein>
<keyword evidence="1" id="KW-0012">Acyltransferase</keyword>
<dbReference type="InterPro" id="IPR016181">
    <property type="entry name" value="Acyl_CoA_acyltransferase"/>
</dbReference>
<reference evidence="1 2" key="1">
    <citation type="submission" date="2016-06" db="EMBL/GenBank/DDBJ databases">
        <authorList>
            <person name="Kjaerup R.B."/>
            <person name="Dalgaard T.S."/>
            <person name="Juul-Madsen H.R."/>
        </authorList>
    </citation>
    <scope>NUCLEOTIDE SEQUENCE [LARGE SCALE GENOMIC DNA]</scope>
    <source>
        <strain evidence="1 2">DSM 16361</strain>
    </source>
</reference>